<keyword evidence="5" id="KW-1185">Reference proteome</keyword>
<evidence type="ECO:0000259" key="3">
    <source>
        <dbReference type="PROSITE" id="PS51192"/>
    </source>
</evidence>
<dbReference type="InterPro" id="IPR026741">
    <property type="entry name" value="SNO"/>
</dbReference>
<dbReference type="InterPro" id="IPR026937">
    <property type="entry name" value="SBNO_Helicase_C_dom"/>
</dbReference>
<dbReference type="RefSeq" id="WP_379719228.1">
    <property type="nucleotide sequence ID" value="NZ_JBHSMS010000026.1"/>
</dbReference>
<gene>
    <name evidence="4" type="ORF">ACFPOU_07925</name>
</gene>
<comment type="caution">
    <text evidence="4">The sequence shown here is derived from an EMBL/GenBank/DDBJ whole genome shotgun (WGS) entry which is preliminary data.</text>
</comment>
<dbReference type="Gene3D" id="3.40.50.300">
    <property type="entry name" value="P-loop containing nucleotide triphosphate hydrolases"/>
    <property type="match status" value="1"/>
</dbReference>
<dbReference type="InterPro" id="IPR014001">
    <property type="entry name" value="Helicase_ATP-bd"/>
</dbReference>
<evidence type="ECO:0000256" key="2">
    <source>
        <dbReference type="SAM" id="MobiDB-lite"/>
    </source>
</evidence>
<feature type="region of interest" description="Disordered" evidence="2">
    <location>
        <begin position="1544"/>
        <end position="1563"/>
    </location>
</feature>
<feature type="domain" description="Helicase ATP-binding" evidence="3">
    <location>
        <begin position="561"/>
        <end position="754"/>
    </location>
</feature>
<evidence type="ECO:0000313" key="4">
    <source>
        <dbReference type="EMBL" id="MFC5511052.1"/>
    </source>
</evidence>
<sequence length="2000" mass="221687">MPSWFDLGKQEVKLRFIKEEGFKENLLILIGLVRGSPEWEACQHAPLNFEPVKSGKPFLIRPFSPTKTPKLSEFKTVFPNARQIQIATAQDVRLRLEGGAKLSPQEMAVAAAMRVAAPIGMNLMSHRVFERPEGSRFLVDAEGKRVEEGTMPAAFMLRADETNLVSCVRGFIAGLMAGSHADVADVNRFVDVLYGRGASVDRLKVEEVAQTIESEMANRVLERHELAGDAAYREAQLLYENSPAYVGPQKGAGAIPLPAAVAAQELVRAFGGEGQIPIYIPQLNDGAIASLLGSTYVTLTDPAAPESVDARLRTFVPGSVNVVERAFNESVPPHRLSSLSRHDVTAESLAEMRHAMSRRHPNGLTILTFPEYSSAADVDRQAEKGRVTAFLRGLQADYDVLGIGLLSPVMRRKMNLSSGLMMVTVGRKFSAKERELRGEDWIPRKQDTMYDWDALRTFTNDVLVRVHESAGHKMTAEEEAALRANENAENSYQLPYDAFSHNGEIQLMIPRNLAGPTYKALQSLQDRSGNIDEYVRNAIGFTEEQFAYLAPEQVDASALMVSALDRDKGFVLGDQTGAGKGATIATSVSYAWQRGLPVIFVTKQDSLFSDFYRDLKKTGLHTQLRPMVLNHTAQVVDQFSENLDKIASGVSSKKFSENFQFGLEGFGNPNLIFCTYSQFSKGENSDKSEWIKSIAPKCIVIFDESHIAAGDTSQLGSVCTAVANAAKAVVYSSATWLKDARQMSFYSRMLPASIDTSMVSEAMQAGGESIQEVFTAMLAEDGLFIRRERDASQLDIMMTVDDARLSANEKISDQVAIILQGLQRLCGVTDQVGRRLTRAQVKKLDTAQRFIAATLERANNSSRQAIEALRARAAQDANAPEGEVDGGNDDAIDEAARQAAALVAGTYAQQMANEEAIANQAEPENEEFLAAGHAAHVIDAQSLAADEAHALLDGGEQIEGTLTNLLDLRVEDLGLTADLAEKLSTDINMLGGDADALRRLQGEMRRIKRMIDGVKTQTTSFGSLLFTTQRTLNVALQARFAGERAVAKIREGKKPIIFLEQTFEQRIKEALADPDTVKNDDGTYSIRPQTLKLTLRAMYDTVVRMTHVDAEGNRIEGNVLESQFAASEAEREAIKEGLATLDSMIDELPDDLYCSPIDTICNAIRQAGFSVGEATGRKYKVIGMHSDHWIVAPRPAHESKISNIERGFNFGEYDALVGNKAMSTGMSLHASEDFSDQRQRTEMFCQVFGDIVDYVQAIGRADRRGQVIPPEVEMLASGLQSEARIMMVHYGHLRKLYASATSNRSSRFELHELPDLFNNVGDASVRDFLQANPAIATRLGIEFRSFMPEAIHPDGTEVNAPMHGLAKRTVSRLDLLPDKESRVVYQEITYNFNEVVAELDQQGINPLRTNVLNMADFDAAAITGSEDLLPARLNDHGDVDSVFDEAVELQTVTTRVRVAARKWDDVLSEIERNTQRMFLDSRQARDNRETPDFVPDMETPAIYQSGGPDVVGPMTGAIRMVPSGLRTRVEKMFDAMMVMMRSSDAARQGANETVDSGRTRDESGNQLITPMQVIERRRNWLLSHLQHFMPGQYVIVRERHFGIGEEKVLKGAVTSLTLPPRGRETNLARWVVTIQMAGWMTPQRFTLADLYKKQFTGLDLWLPGAERIDDGLLSREVPDEFNAFIERDHTSKRYVLCGNLFRAASIAAKHKIGAGAVLQMPAEAPRRVINIRPYMTKESIYSTVPVELAPEGVTTLFCSTWSALNRPPSKNAFYWQEFLRSNLESRALHSSADSKNADVSIYWLPNRTTFQQDLQEGVSQDEMDLRRNARAPQAQTEQLLAGVGARVRKTCLDRNEQSELATAINEELGCEAVKIERGRQGSATVRVLLRFTDADGNRDSDEKIREKLAIFTRHVMRATETRQFYSTSPAMRLLAMAVTERTREQSRALREAAHESQMMRRQMQRLHLNGDADEQAGEGEGQGEHEDGDGDDDVNEQRAA</sequence>
<dbReference type="InterPro" id="IPR039187">
    <property type="entry name" value="SNO_AAA"/>
</dbReference>
<dbReference type="Pfam" id="PF13871">
    <property type="entry name" value="Helicase_C_4"/>
    <property type="match status" value="1"/>
</dbReference>
<dbReference type="Pfam" id="PF13872">
    <property type="entry name" value="AAA_34"/>
    <property type="match status" value="1"/>
</dbReference>
<dbReference type="PANTHER" id="PTHR12706">
    <property type="entry name" value="STRAWBERRY NOTCH-RELATED"/>
    <property type="match status" value="1"/>
</dbReference>
<dbReference type="SMART" id="SM00487">
    <property type="entry name" value="DEXDc"/>
    <property type="match status" value="1"/>
</dbReference>
<dbReference type="EMBL" id="JBHSMS010000026">
    <property type="protein sequence ID" value="MFC5511052.1"/>
    <property type="molecule type" value="Genomic_DNA"/>
</dbReference>
<evidence type="ECO:0000256" key="1">
    <source>
        <dbReference type="ARBA" id="ARBA00006992"/>
    </source>
</evidence>
<protein>
    <submittedName>
        <fullName evidence="4">Strawberry notch-like NTP hydrolase domain-containing protein</fullName>
    </submittedName>
</protein>
<dbReference type="PROSITE" id="PS51192">
    <property type="entry name" value="HELICASE_ATP_BIND_1"/>
    <property type="match status" value="1"/>
</dbReference>
<comment type="similarity">
    <text evidence="1">Belongs to the SBNO family.</text>
</comment>
<dbReference type="PANTHER" id="PTHR12706:SF30">
    <property type="entry name" value="PROTEIN STRAWBERRY NOTCH-RELATED"/>
    <property type="match status" value="1"/>
</dbReference>
<proteinExistence type="inferred from homology"/>
<name>A0ABW0PHP1_9BURK</name>
<evidence type="ECO:0000313" key="5">
    <source>
        <dbReference type="Proteomes" id="UP001596031"/>
    </source>
</evidence>
<organism evidence="4 5">
    <name type="scientific">Massilia jejuensis</name>
    <dbReference type="NCBI Taxonomy" id="648894"/>
    <lineage>
        <taxon>Bacteria</taxon>
        <taxon>Pseudomonadati</taxon>
        <taxon>Pseudomonadota</taxon>
        <taxon>Betaproteobacteria</taxon>
        <taxon>Burkholderiales</taxon>
        <taxon>Oxalobacteraceae</taxon>
        <taxon>Telluria group</taxon>
        <taxon>Massilia</taxon>
    </lineage>
</organism>
<reference evidence="5" key="1">
    <citation type="journal article" date="2019" name="Int. J. Syst. Evol. Microbiol.">
        <title>The Global Catalogue of Microorganisms (GCM) 10K type strain sequencing project: providing services to taxonomists for standard genome sequencing and annotation.</title>
        <authorList>
            <consortium name="The Broad Institute Genomics Platform"/>
            <consortium name="The Broad Institute Genome Sequencing Center for Infectious Disease"/>
            <person name="Wu L."/>
            <person name="Ma J."/>
        </authorList>
    </citation>
    <scope>NUCLEOTIDE SEQUENCE [LARGE SCALE GENOMIC DNA]</scope>
    <source>
        <strain evidence="5">CCUG 38813</strain>
    </source>
</reference>
<feature type="region of interest" description="Disordered" evidence="2">
    <location>
        <begin position="1951"/>
        <end position="2000"/>
    </location>
</feature>
<dbReference type="SUPFAM" id="SSF52540">
    <property type="entry name" value="P-loop containing nucleoside triphosphate hydrolases"/>
    <property type="match status" value="2"/>
</dbReference>
<accession>A0ABW0PHP1</accession>
<dbReference type="Proteomes" id="UP001596031">
    <property type="component" value="Unassembled WGS sequence"/>
</dbReference>
<dbReference type="InterPro" id="IPR027417">
    <property type="entry name" value="P-loop_NTPase"/>
</dbReference>